<dbReference type="InterPro" id="IPR014004">
    <property type="entry name" value="Transpt-assoc_nodulatn_dom_bac"/>
</dbReference>
<dbReference type="RefSeq" id="WP_074751042.1">
    <property type="nucleotide sequence ID" value="NZ_FNCO01000002.1"/>
</dbReference>
<gene>
    <name evidence="3" type="ORF">SAMN05216605_102537</name>
</gene>
<name>A0A1G7VL01_9PSED</name>
<dbReference type="PROSITE" id="PS50914">
    <property type="entry name" value="BON"/>
    <property type="match status" value="3"/>
</dbReference>
<keyword evidence="4" id="KW-1185">Reference proteome</keyword>
<proteinExistence type="predicted"/>
<dbReference type="InterPro" id="IPR051686">
    <property type="entry name" value="Lipoprotein_DolP"/>
</dbReference>
<dbReference type="OrthoDB" id="870892at2"/>
<feature type="domain" description="BON" evidence="2">
    <location>
        <begin position="148"/>
        <end position="215"/>
    </location>
</feature>
<evidence type="ECO:0000313" key="4">
    <source>
        <dbReference type="Proteomes" id="UP000182894"/>
    </source>
</evidence>
<accession>A0A1G7VL01</accession>
<dbReference type="PANTHER" id="PTHR34606">
    <property type="entry name" value="BON DOMAIN-CONTAINING PROTEIN"/>
    <property type="match status" value="1"/>
</dbReference>
<evidence type="ECO:0000256" key="1">
    <source>
        <dbReference type="ARBA" id="ARBA00022729"/>
    </source>
</evidence>
<evidence type="ECO:0000259" key="2">
    <source>
        <dbReference type="PROSITE" id="PS50914"/>
    </source>
</evidence>
<keyword evidence="1" id="KW-0732">Signal</keyword>
<dbReference type="Proteomes" id="UP000182894">
    <property type="component" value="Unassembled WGS sequence"/>
</dbReference>
<dbReference type="PANTHER" id="PTHR34606:SF4">
    <property type="entry name" value="OUTER MEMBRANE LIPOPROTEIN DOLP"/>
    <property type="match status" value="1"/>
</dbReference>
<sequence>MNDLMLRRTILDELEFQPHIDAAAIGVAIENGVVCLTGHVKTYAEKIAAERAVKSVKGVKAVAEEIKVRLPSELDVGDESIASRCMDVIRWNSSIPQDRMQIKVQQGWVTLEGEVDWQYQKEAAQSAVRKLAGVAGINNLLVVRPKSDPDDIKARIEAAIARNAELDASKIRVTVEGKTVKLEGHVDLWMQRKALETAAWAVPGVCHVENYILIA</sequence>
<feature type="domain" description="BON" evidence="2">
    <location>
        <begin position="77"/>
        <end position="145"/>
    </location>
</feature>
<organism evidence="3 4">
    <name type="scientific">Pseudomonas abietaniphila</name>
    <dbReference type="NCBI Taxonomy" id="89065"/>
    <lineage>
        <taxon>Bacteria</taxon>
        <taxon>Pseudomonadati</taxon>
        <taxon>Pseudomonadota</taxon>
        <taxon>Gammaproteobacteria</taxon>
        <taxon>Pseudomonadales</taxon>
        <taxon>Pseudomonadaceae</taxon>
        <taxon>Pseudomonas</taxon>
    </lineage>
</organism>
<reference evidence="4" key="1">
    <citation type="submission" date="2016-10" db="EMBL/GenBank/DDBJ databases">
        <authorList>
            <person name="Varghese N."/>
            <person name="Submissions S."/>
        </authorList>
    </citation>
    <scope>NUCLEOTIDE SEQUENCE [LARGE SCALE GENOMIC DNA]</scope>
    <source>
        <strain evidence="4">ATCC 700689</strain>
    </source>
</reference>
<dbReference type="EMBL" id="FNCO01000002">
    <property type="protein sequence ID" value="SDG60424.1"/>
    <property type="molecule type" value="Genomic_DNA"/>
</dbReference>
<dbReference type="Pfam" id="PF04972">
    <property type="entry name" value="BON"/>
    <property type="match status" value="3"/>
</dbReference>
<evidence type="ECO:0000313" key="3">
    <source>
        <dbReference type="EMBL" id="SDG60424.1"/>
    </source>
</evidence>
<feature type="domain" description="BON" evidence="2">
    <location>
        <begin position="2"/>
        <end position="70"/>
    </location>
</feature>
<dbReference type="STRING" id="89065.SAMN05216605_102537"/>
<dbReference type="InterPro" id="IPR007055">
    <property type="entry name" value="BON_dom"/>
</dbReference>
<dbReference type="Gene3D" id="3.30.1340.30">
    <property type="match status" value="3"/>
</dbReference>
<protein>
    <submittedName>
        <fullName evidence="3">Osmotically-inducible protein OsmY, contains BON domain</fullName>
    </submittedName>
</protein>
<dbReference type="AlphaFoldDB" id="A0A1G7VL01"/>
<dbReference type="SMART" id="SM00749">
    <property type="entry name" value="BON"/>
    <property type="match status" value="3"/>
</dbReference>